<keyword evidence="2" id="KW-1185">Reference proteome</keyword>
<protein>
    <submittedName>
        <fullName evidence="1">Uncharacterized protein</fullName>
    </submittedName>
</protein>
<accession>A0AA35YAS2</accession>
<organism evidence="1 2">
    <name type="scientific">Lactuca saligna</name>
    <name type="common">Willowleaf lettuce</name>
    <dbReference type="NCBI Taxonomy" id="75948"/>
    <lineage>
        <taxon>Eukaryota</taxon>
        <taxon>Viridiplantae</taxon>
        <taxon>Streptophyta</taxon>
        <taxon>Embryophyta</taxon>
        <taxon>Tracheophyta</taxon>
        <taxon>Spermatophyta</taxon>
        <taxon>Magnoliopsida</taxon>
        <taxon>eudicotyledons</taxon>
        <taxon>Gunneridae</taxon>
        <taxon>Pentapetalae</taxon>
        <taxon>asterids</taxon>
        <taxon>campanulids</taxon>
        <taxon>Asterales</taxon>
        <taxon>Asteraceae</taxon>
        <taxon>Cichorioideae</taxon>
        <taxon>Cichorieae</taxon>
        <taxon>Lactucinae</taxon>
        <taxon>Lactuca</taxon>
    </lineage>
</organism>
<name>A0AA35YAS2_LACSI</name>
<reference evidence="1" key="1">
    <citation type="submission" date="2023-04" db="EMBL/GenBank/DDBJ databases">
        <authorList>
            <person name="Vijverberg K."/>
            <person name="Xiong W."/>
            <person name="Schranz E."/>
        </authorList>
    </citation>
    <scope>NUCLEOTIDE SEQUENCE</scope>
</reference>
<evidence type="ECO:0000313" key="1">
    <source>
        <dbReference type="EMBL" id="CAI9271620.1"/>
    </source>
</evidence>
<sequence>MKFPRRRYIKGKERYIDEFCVHDIDDMMETLGCVEEGKLLYYNFKRPFSDLDFGLFALASNIDINQLGTYVGKHKLIEVYVEHDIEWVGEIGGSNVKETETREIDDIGVVNNEVFLYESSSDEGGRNRRRKSIKPIRRAMENSEARISDPFYVYQKFTSSE</sequence>
<dbReference type="AlphaFoldDB" id="A0AA35YAS2"/>
<gene>
    <name evidence="1" type="ORF">LSALG_LOCUS11886</name>
</gene>
<proteinExistence type="predicted"/>
<evidence type="ECO:0000313" key="2">
    <source>
        <dbReference type="Proteomes" id="UP001177003"/>
    </source>
</evidence>
<dbReference type="EMBL" id="OX465078">
    <property type="protein sequence ID" value="CAI9271620.1"/>
    <property type="molecule type" value="Genomic_DNA"/>
</dbReference>
<dbReference type="Proteomes" id="UP001177003">
    <property type="component" value="Chromosome 2"/>
</dbReference>